<accession>I0FEJ8</accession>
<dbReference type="AlphaFoldDB" id="I0FEJ8"/>
<reference evidence="2" key="2">
    <citation type="submission" date="2012-03" db="EMBL/GenBank/DDBJ databases">
        <title>Complete genome sequence of Borrelia crocidurae.</title>
        <authorList>
            <person name="Elbir H."/>
            <person name="Gimenez G."/>
            <person name="Robert C."/>
            <person name="Raoult D."/>
            <person name="Drancourt M."/>
        </authorList>
    </citation>
    <scope>NUCLEOTIDE SEQUENCE [LARGE SCALE GENOMIC DNA]</scope>
    <source>
        <strain evidence="2">Achema</strain>
        <plasmid evidence="2">unnamed14</plasmid>
    </source>
</reference>
<protein>
    <submittedName>
        <fullName evidence="1">Uncharacterized protein</fullName>
    </submittedName>
</protein>
<dbReference type="PATRIC" id="fig|1155096.3.peg.1154"/>
<reference evidence="1 2" key="1">
    <citation type="journal article" date="2012" name="J. Bacteriol.">
        <title>Complete Genome Sequence of Borrelia crocidurae.</title>
        <authorList>
            <person name="Elbir H."/>
            <person name="Gimenez G."/>
            <person name="Robert C."/>
            <person name="Bergstrom S."/>
            <person name="Cutler S."/>
            <person name="Raoult D."/>
            <person name="Drancourt M."/>
        </authorList>
    </citation>
    <scope>NUCLEOTIDE SEQUENCE [LARGE SCALE GENOMIC DNA]</scope>
    <source>
        <strain evidence="1 2">Achema</strain>
        <plasmid evidence="2">unnamed14</plasmid>
    </source>
</reference>
<dbReference type="HOGENOM" id="CLU_087525_0_0_12"/>
<geneLocation type="plasmid" evidence="2">
    <name>unnamed14</name>
</geneLocation>
<name>I0FEJ8_BORCA</name>
<organism evidence="1 2">
    <name type="scientific">Borrelia crocidurae (strain Achema)</name>
    <dbReference type="NCBI Taxonomy" id="1155096"/>
    <lineage>
        <taxon>Bacteria</taxon>
        <taxon>Pseudomonadati</taxon>
        <taxon>Spirochaetota</taxon>
        <taxon>Spirochaetia</taxon>
        <taxon>Spirochaetales</taxon>
        <taxon>Borreliaceae</taxon>
        <taxon>Borrelia</taxon>
    </lineage>
</organism>
<evidence type="ECO:0000313" key="1">
    <source>
        <dbReference type="EMBL" id="AFI31904.1"/>
    </source>
</evidence>
<dbReference type="Proteomes" id="UP000005212">
    <property type="component" value="Plasmid unnamed14"/>
</dbReference>
<dbReference type="EMBL" id="CP003440">
    <property type="protein sequence ID" value="AFI31904.1"/>
    <property type="molecule type" value="Genomic_DNA"/>
</dbReference>
<proteinExistence type="predicted"/>
<dbReference type="KEGG" id="bcw:Q7M_1448"/>
<sequence>MSRNILMESSGTYYGDIVKLAKNGLEDLIPYKIISKDDLRDGYYVVRKKSSRSNVTTGFGDYINEIGMSSNPMQEATYKMHRFDTLQRISQHDLMHGTISEDEVRSHLESNLMENAFDSVVFGRPSIKMEGIATLSGRTKLTATQASSLTTGITLHQKVVEAKRKSEEYKKKIGGAYILLLPHKFSHLLLDLYSEPQYITVNDALIRDHKIITSVLKGLEHPVLYEPDASVMFMPFLSEIYFRKFSAADGEYIIASMESAGVVHFHPEEVVEITITS</sequence>
<evidence type="ECO:0000313" key="2">
    <source>
        <dbReference type="Proteomes" id="UP000005212"/>
    </source>
</evidence>
<gene>
    <name evidence="1" type="ordered locus">Q7M_1448</name>
</gene>
<dbReference type="RefSeq" id="WP_014683253.1">
    <property type="nucleotide sequence ID" value="NC_017781.1"/>
</dbReference>
<keyword evidence="1" id="KW-0614">Plasmid</keyword>